<organism evidence="3 4">
    <name type="scientific">Paracerasibacillus soli</name>
    <dbReference type="NCBI Taxonomy" id="480284"/>
    <lineage>
        <taxon>Bacteria</taxon>
        <taxon>Bacillati</taxon>
        <taxon>Bacillota</taxon>
        <taxon>Bacilli</taxon>
        <taxon>Bacillales</taxon>
        <taxon>Bacillaceae</taxon>
        <taxon>Paracerasibacillus</taxon>
    </lineage>
</organism>
<protein>
    <submittedName>
        <fullName evidence="3">Uncharacterized protein</fullName>
    </submittedName>
</protein>
<accession>A0ABU5CQ37</accession>
<keyword evidence="2" id="KW-0812">Transmembrane</keyword>
<evidence type="ECO:0000313" key="4">
    <source>
        <dbReference type="Proteomes" id="UP001275315"/>
    </source>
</evidence>
<gene>
    <name evidence="3" type="ORF">RWD45_06890</name>
</gene>
<feature type="transmembrane region" description="Helical" evidence="2">
    <location>
        <begin position="66"/>
        <end position="84"/>
    </location>
</feature>
<evidence type="ECO:0000313" key="3">
    <source>
        <dbReference type="EMBL" id="MDY0408335.1"/>
    </source>
</evidence>
<name>A0ABU5CQ37_9BACI</name>
<keyword evidence="2" id="KW-1133">Transmembrane helix</keyword>
<evidence type="ECO:0000256" key="1">
    <source>
        <dbReference type="SAM" id="MobiDB-lite"/>
    </source>
</evidence>
<keyword evidence="2" id="KW-0472">Membrane</keyword>
<comment type="caution">
    <text evidence="3">The sequence shown here is derived from an EMBL/GenBank/DDBJ whole genome shotgun (WGS) entry which is preliminary data.</text>
</comment>
<sequence length="95" mass="11346">MMETKETVDQAAQLRKHISHEQSTESQQENNELLKIDILKLPPRSEVHKNNTRGMKLKFSKPLKRLFFTFLLCLICLFGLYYIWDKGYLNDLFIR</sequence>
<reference evidence="3 4" key="1">
    <citation type="submission" date="2023-10" db="EMBL/GenBank/DDBJ databases">
        <title>Virgibacillus soli CC-YMP-6 genome.</title>
        <authorList>
            <person name="Miliotis G."/>
            <person name="Sengupta P."/>
            <person name="Hameed A."/>
            <person name="Chuvochina M."/>
            <person name="Mcdonagh F."/>
            <person name="Simpson A.C."/>
            <person name="Singh N.K."/>
            <person name="Rekha P.D."/>
            <person name="Raman K."/>
            <person name="Hugenholtz P."/>
            <person name="Venkateswaran K."/>
        </authorList>
    </citation>
    <scope>NUCLEOTIDE SEQUENCE [LARGE SCALE GENOMIC DNA]</scope>
    <source>
        <strain evidence="3 4">CC-YMP-6</strain>
    </source>
</reference>
<evidence type="ECO:0000256" key="2">
    <source>
        <dbReference type="SAM" id="Phobius"/>
    </source>
</evidence>
<dbReference type="RefSeq" id="WP_320379078.1">
    <property type="nucleotide sequence ID" value="NZ_JAWDIQ010000001.1"/>
</dbReference>
<feature type="region of interest" description="Disordered" evidence="1">
    <location>
        <begin position="1"/>
        <end position="30"/>
    </location>
</feature>
<dbReference type="EMBL" id="JAWDIQ010000001">
    <property type="protein sequence ID" value="MDY0408335.1"/>
    <property type="molecule type" value="Genomic_DNA"/>
</dbReference>
<dbReference type="Proteomes" id="UP001275315">
    <property type="component" value="Unassembled WGS sequence"/>
</dbReference>
<proteinExistence type="predicted"/>
<keyword evidence="4" id="KW-1185">Reference proteome</keyword>